<accession>A0A060RYW1</accession>
<name>A0A060RYW1_PLARE</name>
<keyword evidence="2" id="KW-0477">Merozoite</keyword>
<feature type="compositionally biased region" description="Acidic residues" evidence="1">
    <location>
        <begin position="307"/>
        <end position="316"/>
    </location>
</feature>
<dbReference type="Proteomes" id="UP000027581">
    <property type="component" value="Unassembled WGS sequence"/>
</dbReference>
<reference evidence="2" key="2">
    <citation type="submission" date="2014-05" db="EMBL/GenBank/DDBJ databases">
        <title>The genome sequences of chimpanzee malaria parasites reveal the path to human adaptation.</title>
        <authorList>
            <person name="Otto T.D."/>
            <person name="Rayner J.C."/>
            <person name="Boehme U."/>
            <person name="Pain A."/>
            <person name="Spottiswoode N."/>
            <person name="Sanders M."/>
            <person name="Quail M."/>
            <person name="Ollomo B."/>
            <person name="Renaud F."/>
            <person name="Thomas A.W."/>
            <person name="Prugnolle F."/>
            <person name="Conway D.J."/>
            <person name="Newbold C."/>
            <person name="Berriman M."/>
        </authorList>
    </citation>
    <scope>NUCLEOTIDE SEQUENCE [LARGE SCALE GENOMIC DNA]</scope>
    <source>
        <strain evidence="2">CDC</strain>
    </source>
</reference>
<dbReference type="Pfam" id="PF07133">
    <property type="entry name" value="Merozoite_SPAM"/>
    <property type="match status" value="1"/>
</dbReference>
<gene>
    <name evidence="2" type="primary">H101</name>
    <name evidence="2" type="ORF">PRCDC_1034900</name>
</gene>
<evidence type="ECO:0000313" key="2">
    <source>
        <dbReference type="EMBL" id="CDO64786.1"/>
    </source>
</evidence>
<feature type="region of interest" description="Disordered" evidence="1">
    <location>
        <begin position="222"/>
        <end position="255"/>
    </location>
</feature>
<feature type="region of interest" description="Disordered" evidence="1">
    <location>
        <begin position="296"/>
        <end position="319"/>
    </location>
</feature>
<dbReference type="EMBL" id="HG810771">
    <property type="protein sequence ID" value="CDO64786.1"/>
    <property type="molecule type" value="Genomic_DNA"/>
</dbReference>
<feature type="region of interest" description="Disordered" evidence="1">
    <location>
        <begin position="91"/>
        <end position="161"/>
    </location>
</feature>
<proteinExistence type="predicted"/>
<dbReference type="VEuPathDB" id="PlasmoDB:PRG01_1034100"/>
<feature type="compositionally biased region" description="Basic and acidic residues" evidence="1">
    <location>
        <begin position="296"/>
        <end position="306"/>
    </location>
</feature>
<reference evidence="2" key="1">
    <citation type="submission" date="2014-01" db="EMBL/GenBank/DDBJ databases">
        <authorList>
            <person name="Aslett M."/>
        </authorList>
    </citation>
    <scope>NUCLEOTIDE SEQUENCE</scope>
    <source>
        <strain evidence="2">CDC</strain>
    </source>
</reference>
<evidence type="ECO:0000313" key="3">
    <source>
        <dbReference type="Proteomes" id="UP000027581"/>
    </source>
</evidence>
<feature type="compositionally biased region" description="Basic and acidic residues" evidence="1">
    <location>
        <begin position="150"/>
        <end position="161"/>
    </location>
</feature>
<feature type="compositionally biased region" description="Basic and acidic residues" evidence="1">
    <location>
        <begin position="129"/>
        <end position="142"/>
    </location>
</feature>
<dbReference type="VEuPathDB" id="PlasmoDB:PRCDC_1034900"/>
<keyword evidence="3" id="KW-1185">Reference proteome</keyword>
<sequence>MKKIVNVIFYILYLYIYKRNLVQNKTVNKSNLRKGLSTNNSGNGIKSLKDEDEHINIIGDDFSAFSYGGYPIYETTGSVGTGLETVKAIDGENGTSMDSKPKEKKISTEPGVGQVTIGLVNESDSSLENDGKKKENVKKEMLGTENEGSPDSHDSSKEKLNLNDNSKWSDFLKNIVMFGGFGPIVVHDVSDTLSDISKDEVTQKTTKDIGSTLLDFFLPLPTQNTNTYEKKNENKNENKNVSNEKGTPPTYSPILDDGIEFSGGLYFTEKKSTEENKQKNVLESVNLTSWDKDDIVKENEDVKDEKDKDDEEEEKYESEIIKQPEDISDEEEILEENKNDTVDTSDLEKENIPDLSNDNNYYSLIYKNYKDNDKSEKTAQTLITALISLLNGKNELDATIRELKHRFMEFFTYN</sequence>
<dbReference type="InterPro" id="IPR010784">
    <property type="entry name" value="Merozoite_SPAM"/>
</dbReference>
<protein>
    <submittedName>
        <fullName evidence="2">Merozoite surface protein</fullName>
    </submittedName>
</protein>
<evidence type="ECO:0000256" key="1">
    <source>
        <dbReference type="SAM" id="MobiDB-lite"/>
    </source>
</evidence>
<organism evidence="2 3">
    <name type="scientific">Plasmodium reichenowi</name>
    <dbReference type="NCBI Taxonomy" id="5854"/>
    <lineage>
        <taxon>Eukaryota</taxon>
        <taxon>Sar</taxon>
        <taxon>Alveolata</taxon>
        <taxon>Apicomplexa</taxon>
        <taxon>Aconoidasida</taxon>
        <taxon>Haemosporida</taxon>
        <taxon>Plasmodiidae</taxon>
        <taxon>Plasmodium</taxon>
        <taxon>Plasmodium (Laverania)</taxon>
    </lineage>
</organism>
<feature type="compositionally biased region" description="Basic and acidic residues" evidence="1">
    <location>
        <begin position="228"/>
        <end position="238"/>
    </location>
</feature>
<dbReference type="AlphaFoldDB" id="A0A060RYW1"/>